<dbReference type="SUPFAM" id="SSF63411">
    <property type="entry name" value="LuxS/MPP-like metallohydrolase"/>
    <property type="match status" value="2"/>
</dbReference>
<proteinExistence type="inferred from homology"/>
<dbReference type="GO" id="GO:0006508">
    <property type="term" value="P:proteolysis"/>
    <property type="evidence" value="ECO:0007669"/>
    <property type="project" value="InterPro"/>
</dbReference>
<dbReference type="Gene3D" id="3.30.830.10">
    <property type="entry name" value="Metalloenzyme, LuxS/M16 peptidase-like"/>
    <property type="match status" value="2"/>
</dbReference>
<dbReference type="InterPro" id="IPR007863">
    <property type="entry name" value="Peptidase_M16_C"/>
</dbReference>
<accession>A0A1F5P4F9</accession>
<dbReference type="GO" id="GO:0046872">
    <property type="term" value="F:metal ion binding"/>
    <property type="evidence" value="ECO:0007669"/>
    <property type="project" value="InterPro"/>
</dbReference>
<comment type="similarity">
    <text evidence="1 2">Belongs to the peptidase M16 family.</text>
</comment>
<comment type="caution">
    <text evidence="5">The sequence shown here is derived from an EMBL/GenBank/DDBJ whole genome shotgun (WGS) entry which is preliminary data.</text>
</comment>
<gene>
    <name evidence="5" type="ORF">A3J48_01440</name>
</gene>
<protein>
    <recommendedName>
        <fullName evidence="7">Peptidase M16</fullName>
    </recommendedName>
</protein>
<dbReference type="PANTHER" id="PTHR11851">
    <property type="entry name" value="METALLOPROTEASE"/>
    <property type="match status" value="1"/>
</dbReference>
<dbReference type="InterPro" id="IPR011765">
    <property type="entry name" value="Pept_M16_N"/>
</dbReference>
<dbReference type="PANTHER" id="PTHR11851:SF49">
    <property type="entry name" value="MITOCHONDRIAL-PROCESSING PEPTIDASE SUBUNIT ALPHA"/>
    <property type="match status" value="1"/>
</dbReference>
<dbReference type="Pfam" id="PF05193">
    <property type="entry name" value="Peptidase_M16_C"/>
    <property type="match status" value="1"/>
</dbReference>
<evidence type="ECO:0008006" key="7">
    <source>
        <dbReference type="Google" id="ProtNLM"/>
    </source>
</evidence>
<evidence type="ECO:0000256" key="2">
    <source>
        <dbReference type="RuleBase" id="RU004447"/>
    </source>
</evidence>
<reference evidence="5 6" key="1">
    <citation type="journal article" date="2016" name="Nat. Commun.">
        <title>Thousands of microbial genomes shed light on interconnected biogeochemical processes in an aquifer system.</title>
        <authorList>
            <person name="Anantharaman K."/>
            <person name="Brown C.T."/>
            <person name="Hug L.A."/>
            <person name="Sharon I."/>
            <person name="Castelle C.J."/>
            <person name="Probst A.J."/>
            <person name="Thomas B.C."/>
            <person name="Singh A."/>
            <person name="Wilkins M.J."/>
            <person name="Karaoz U."/>
            <person name="Brodie E.L."/>
            <person name="Williams K.H."/>
            <person name="Hubbard S.S."/>
            <person name="Banfield J.F."/>
        </authorList>
    </citation>
    <scope>NUCLEOTIDE SEQUENCE [LARGE SCALE GENOMIC DNA]</scope>
</reference>
<evidence type="ECO:0000259" key="3">
    <source>
        <dbReference type="Pfam" id="PF00675"/>
    </source>
</evidence>
<dbReference type="InterPro" id="IPR050361">
    <property type="entry name" value="MPP/UQCRC_Complex"/>
</dbReference>
<feature type="domain" description="Peptidase M16 C-terminal" evidence="4">
    <location>
        <begin position="167"/>
        <end position="341"/>
    </location>
</feature>
<evidence type="ECO:0000313" key="6">
    <source>
        <dbReference type="Proteomes" id="UP000176786"/>
    </source>
</evidence>
<evidence type="ECO:0000256" key="1">
    <source>
        <dbReference type="ARBA" id="ARBA00007261"/>
    </source>
</evidence>
<dbReference type="InterPro" id="IPR011249">
    <property type="entry name" value="Metalloenz_LuxS/M16"/>
</dbReference>
<dbReference type="STRING" id="1817832.A3J48_01440"/>
<dbReference type="GO" id="GO:0004222">
    <property type="term" value="F:metalloendopeptidase activity"/>
    <property type="evidence" value="ECO:0007669"/>
    <property type="project" value="InterPro"/>
</dbReference>
<dbReference type="PROSITE" id="PS00143">
    <property type="entry name" value="INSULINASE"/>
    <property type="match status" value="1"/>
</dbReference>
<evidence type="ECO:0000313" key="5">
    <source>
        <dbReference type="EMBL" id="OGE84778.1"/>
    </source>
</evidence>
<dbReference type="InterPro" id="IPR001431">
    <property type="entry name" value="Pept_M16_Zn_BS"/>
</dbReference>
<dbReference type="Proteomes" id="UP000176786">
    <property type="component" value="Unassembled WGS sequence"/>
</dbReference>
<sequence>MYSTYKLDNGLTVLLVPNPTSQAVVVDAFVKVGSRNEEEHINGISHFLEHLNFKGTKNYSTAKGLSEAIDSVGGVMNANTGKEHTQYYAQVESRHIVLAFDVVTDLFRYPTFKPAEIEKEKGVIIEEINMYLDTPQHHIMDMLEEGMWDNHSLGRNIAGSPAHVRAITKKDITDYRRNFYNPKNTIVAVAGKFDEEEVRLLVSKYWSDYKGKEEVALPEKAEGARQKKMVMQSKQTNQAHFAIGFRGFDYNDTRNYAMDILSAVLSGGMSGRLFTEVREKRGLAYYIDANHSSYQDVGAFIVRAGVEIGKIDMSLEVVIKELKKMRNNLLTLKEMRKAKEYLKGTVALSLEGTSSKMSWCLQQLAFAKKVEEPTTWMKKIDAVTPQEVRKAAQAVIRGDLTTLAVIGPYSDKDKSSFEQIISRL</sequence>
<organism evidence="5 6">
    <name type="scientific">Candidatus Doudnabacteria bacterium RIFCSPHIGHO2_02_FULL_46_11</name>
    <dbReference type="NCBI Taxonomy" id="1817832"/>
    <lineage>
        <taxon>Bacteria</taxon>
        <taxon>Candidatus Doudnaibacteriota</taxon>
    </lineage>
</organism>
<evidence type="ECO:0000259" key="4">
    <source>
        <dbReference type="Pfam" id="PF05193"/>
    </source>
</evidence>
<dbReference type="AlphaFoldDB" id="A0A1F5P4F9"/>
<name>A0A1F5P4F9_9BACT</name>
<dbReference type="Pfam" id="PF00675">
    <property type="entry name" value="Peptidase_M16"/>
    <property type="match status" value="1"/>
</dbReference>
<feature type="domain" description="Peptidase M16 N-terminal" evidence="3">
    <location>
        <begin position="13"/>
        <end position="159"/>
    </location>
</feature>
<dbReference type="EMBL" id="MFES01000035">
    <property type="protein sequence ID" value="OGE84778.1"/>
    <property type="molecule type" value="Genomic_DNA"/>
</dbReference>